<gene>
    <name evidence="1" type="ORF">UFOVP996_48</name>
</gene>
<reference evidence="1" key="1">
    <citation type="submission" date="2020-05" db="EMBL/GenBank/DDBJ databases">
        <authorList>
            <person name="Chiriac C."/>
            <person name="Salcher M."/>
            <person name="Ghai R."/>
            <person name="Kavagutti S V."/>
        </authorList>
    </citation>
    <scope>NUCLEOTIDE SEQUENCE</scope>
</reference>
<accession>A0A6J5PVD3</accession>
<sequence>MTRWEDIGYKKESFYERHIKKPDWWWVGFVGPRKPWGGKRKGAGKKAISKPFVEGLTIVVKLNRIQQLSLQEMGGGDLNKGIEALVNQYL</sequence>
<dbReference type="EMBL" id="LR796927">
    <property type="protein sequence ID" value="CAB4175849.1"/>
    <property type="molecule type" value="Genomic_DNA"/>
</dbReference>
<evidence type="ECO:0000313" key="1">
    <source>
        <dbReference type="EMBL" id="CAB4175849.1"/>
    </source>
</evidence>
<name>A0A6J5PVD3_9CAUD</name>
<protein>
    <submittedName>
        <fullName evidence="1">Uncharacterized protein</fullName>
    </submittedName>
</protein>
<organism evidence="1">
    <name type="scientific">uncultured Caudovirales phage</name>
    <dbReference type="NCBI Taxonomy" id="2100421"/>
    <lineage>
        <taxon>Viruses</taxon>
        <taxon>Duplodnaviria</taxon>
        <taxon>Heunggongvirae</taxon>
        <taxon>Uroviricota</taxon>
        <taxon>Caudoviricetes</taxon>
        <taxon>Peduoviridae</taxon>
        <taxon>Maltschvirus</taxon>
        <taxon>Maltschvirus maltsch</taxon>
    </lineage>
</organism>
<proteinExistence type="predicted"/>